<dbReference type="OrthoDB" id="8538589at2"/>
<dbReference type="InterPro" id="IPR036568">
    <property type="entry name" value="GGCT-like_sf"/>
</dbReference>
<dbReference type="AlphaFoldDB" id="A0A238YJT5"/>
<protein>
    <submittedName>
        <fullName evidence="2">Uncharacterized conserved protein YtfP, gamma-glutamylcyclotransferase (GGCT)/AIG2-like family</fullName>
    </submittedName>
</protein>
<reference evidence="3" key="1">
    <citation type="submission" date="2017-06" db="EMBL/GenBank/DDBJ databases">
        <authorList>
            <person name="Varghese N."/>
            <person name="Submissions S."/>
        </authorList>
    </citation>
    <scope>NUCLEOTIDE SEQUENCE [LARGE SCALE GENOMIC DNA]</scope>
    <source>
        <strain evidence="3">DSM 15668</strain>
    </source>
</reference>
<dbReference type="SUPFAM" id="SSF110857">
    <property type="entry name" value="Gamma-glutamyl cyclotransferase-like"/>
    <property type="match status" value="1"/>
</dbReference>
<name>A0A238YJT5_9BACT</name>
<dbReference type="InterPro" id="IPR009288">
    <property type="entry name" value="AIG2-like_dom"/>
</dbReference>
<organism evidence="2 3">
    <name type="scientific">Desulfurobacterium atlanticum</name>
    <dbReference type="NCBI Taxonomy" id="240169"/>
    <lineage>
        <taxon>Bacteria</taxon>
        <taxon>Pseudomonadati</taxon>
        <taxon>Aquificota</taxon>
        <taxon>Aquificia</taxon>
        <taxon>Desulfurobacteriales</taxon>
        <taxon>Desulfurobacteriaceae</taxon>
        <taxon>Desulfurobacterium</taxon>
    </lineage>
</organism>
<dbReference type="Proteomes" id="UP000198405">
    <property type="component" value="Unassembled WGS sequence"/>
</dbReference>
<keyword evidence="3" id="KW-1185">Reference proteome</keyword>
<dbReference type="Gene3D" id="3.10.490.10">
    <property type="entry name" value="Gamma-glutamyl cyclotransferase-like"/>
    <property type="match status" value="1"/>
</dbReference>
<dbReference type="EMBL" id="FZOB01000003">
    <property type="protein sequence ID" value="SNR71232.1"/>
    <property type="molecule type" value="Genomic_DNA"/>
</dbReference>
<dbReference type="CDD" id="cd06661">
    <property type="entry name" value="GGCT_like"/>
    <property type="match status" value="1"/>
</dbReference>
<accession>A0A238YJT5</accession>
<gene>
    <name evidence="2" type="ORF">SAMN06265340_103204</name>
</gene>
<dbReference type="Pfam" id="PF06094">
    <property type="entry name" value="GGACT"/>
    <property type="match status" value="1"/>
</dbReference>
<keyword evidence="2" id="KW-0808">Transferase</keyword>
<evidence type="ECO:0000259" key="1">
    <source>
        <dbReference type="Pfam" id="PF06094"/>
    </source>
</evidence>
<dbReference type="GO" id="GO:0016740">
    <property type="term" value="F:transferase activity"/>
    <property type="evidence" value="ECO:0007669"/>
    <property type="project" value="UniProtKB-KW"/>
</dbReference>
<dbReference type="RefSeq" id="WP_089322742.1">
    <property type="nucleotide sequence ID" value="NZ_FZOB01000003.1"/>
</dbReference>
<dbReference type="InterPro" id="IPR013024">
    <property type="entry name" value="GGCT-like"/>
</dbReference>
<evidence type="ECO:0000313" key="3">
    <source>
        <dbReference type="Proteomes" id="UP000198405"/>
    </source>
</evidence>
<feature type="domain" description="Gamma-glutamylcyclotransferase AIG2-like" evidence="1">
    <location>
        <begin position="5"/>
        <end position="126"/>
    </location>
</feature>
<proteinExistence type="predicted"/>
<sequence length="135" mass="15650">MFHLLFVYGTLMSGFSANIFLSDTSFVGYGILYGGKLVHLKEGYPAVVEGNGRVFGEVYQVDYSTLKAIDFFEEFFEDFPSHSLYLRVKKPVKLLPYNDFVDAWVYFLNSSLVSIDYMEILSGNWREFLKKFLMI</sequence>
<evidence type="ECO:0000313" key="2">
    <source>
        <dbReference type="EMBL" id="SNR71232.1"/>
    </source>
</evidence>